<dbReference type="PANTHER" id="PTHR11361">
    <property type="entry name" value="DNA MISMATCH REPAIR PROTEIN MUTS FAMILY MEMBER"/>
    <property type="match status" value="1"/>
</dbReference>
<dbReference type="Pfam" id="PF01624">
    <property type="entry name" value="MutS_I"/>
    <property type="match status" value="1"/>
</dbReference>
<dbReference type="HAMAP" id="MF_00096">
    <property type="entry name" value="MutS"/>
    <property type="match status" value="1"/>
</dbReference>
<evidence type="ECO:0000313" key="13">
    <source>
        <dbReference type="Proteomes" id="UP000503096"/>
    </source>
</evidence>
<keyword evidence="3 9" id="KW-0547">Nucleotide-binding</keyword>
<keyword evidence="7 9" id="KW-0234">DNA repair</keyword>
<evidence type="ECO:0000259" key="11">
    <source>
        <dbReference type="PROSITE" id="PS00486"/>
    </source>
</evidence>
<evidence type="ECO:0000256" key="10">
    <source>
        <dbReference type="RuleBase" id="RU003756"/>
    </source>
</evidence>
<dbReference type="FunFam" id="3.40.1170.10:FF:000001">
    <property type="entry name" value="DNA mismatch repair protein MutS"/>
    <property type="match status" value="1"/>
</dbReference>
<dbReference type="CDD" id="cd03284">
    <property type="entry name" value="ABC_MutS1"/>
    <property type="match status" value="1"/>
</dbReference>
<dbReference type="Gene3D" id="6.10.140.430">
    <property type="match status" value="1"/>
</dbReference>
<dbReference type="Gene3D" id="3.40.50.300">
    <property type="entry name" value="P-loop containing nucleotide triphosphate hydrolases"/>
    <property type="match status" value="1"/>
</dbReference>
<dbReference type="InterPro" id="IPR045076">
    <property type="entry name" value="MutS"/>
</dbReference>
<dbReference type="GO" id="GO:0140664">
    <property type="term" value="F:ATP-dependent DNA damage sensor activity"/>
    <property type="evidence" value="ECO:0007669"/>
    <property type="project" value="InterPro"/>
</dbReference>
<dbReference type="InterPro" id="IPR007861">
    <property type="entry name" value="DNA_mismatch_repair_MutS_clamp"/>
</dbReference>
<sequence length="844" mass="92248">MMQQYFALKAQYPDMLLFYRMGDFYEVFYRDAERAAKMLDITLTTRGASGGQPIRMAGVPFHSLEPYLAKLVKLGESVAICEQVGDPATSKGPVERKVARVVTPGTLTDSALLAATRESFLCAVQVTESVAGIAWISLASGQLRITEVPRSRLSAELERLQPAELLAPDGFEIPALRDAPPTKRLEPWHFEAEAAKRDLARQFGTADLSGFGCEGMDAAIAAAGALIAYCRQTQQSALPHVTGLRVERESEFVLMDAATRRNLEITETIAGAESPTLFSRLDACATSMGSRRLRHYLHHPLRDTATLRERQDTIGALLERDSTVRHAHVTAAFGAWSDVERIAARVALRTARPRDLAGLRDTLATLPDLHALLNRSGQPGLARAAQGLAPSPEILDRLAATLRDEPATALREGGVIRDGFDAELDELRAIQSDCGAFLLDMEKRERERTGIANLRVEFNKVHGFFIEVTAGQLDKVPVEYKRRQTMKSAERFITPELKTFEDKALAAGDRALAREKELYEALLDDLNRHIVRLQEIADAAASLDALASLAASAEALNLNRPELVADDVIEIEAGRHLVVEGQVEAFIPNDASLTRSRQLLLITGPNMGGKSTYMRQVAQIALLAYCGAFVPAKSARLGPLDRIFTRIGASDDLAGGRSTFMVEMTEAASILNNATARSLVLVDEIGRGTSTFDGLALAYSIARHLAESTRCYTLFATHYFELTQLATLLPNIANVHLDAVEHKDKIIFLHKLEGGPADKSYGIHVAHLAGIPRDVVRAARKHLAELEKHLRPASSQSDLFAAAAAPEPERHPLLDAIDALQPDSLSPKEALEALYRLKKLGDDQ</sequence>
<dbReference type="GO" id="GO:0030983">
    <property type="term" value="F:mismatched DNA binding"/>
    <property type="evidence" value="ECO:0007669"/>
    <property type="project" value="InterPro"/>
</dbReference>
<dbReference type="FunCoup" id="A0A6M4H537">
    <property type="interactions" value="506"/>
</dbReference>
<dbReference type="InterPro" id="IPR005748">
    <property type="entry name" value="DNA_mismatch_repair_MutS"/>
</dbReference>
<comment type="function">
    <text evidence="8 9">This protein is involved in the repair of mismatches in DNA. It is possible that it carries out the mismatch recognition step. This protein has a weak ATPase activity.</text>
</comment>
<dbReference type="GO" id="GO:0005829">
    <property type="term" value="C:cytosol"/>
    <property type="evidence" value="ECO:0007669"/>
    <property type="project" value="TreeGrafter"/>
</dbReference>
<dbReference type="GO" id="GO:0006298">
    <property type="term" value="P:mismatch repair"/>
    <property type="evidence" value="ECO:0007669"/>
    <property type="project" value="UniProtKB-UniRule"/>
</dbReference>
<name>A0A6M4H537_9PROT</name>
<keyword evidence="6 9" id="KW-0238">DNA-binding</keyword>
<dbReference type="InterPro" id="IPR007860">
    <property type="entry name" value="DNA_mmatch_repair_MutS_con_dom"/>
</dbReference>
<dbReference type="PROSITE" id="PS00486">
    <property type="entry name" value="DNA_MISMATCH_REPAIR_2"/>
    <property type="match status" value="1"/>
</dbReference>
<evidence type="ECO:0000256" key="4">
    <source>
        <dbReference type="ARBA" id="ARBA00022763"/>
    </source>
</evidence>
<dbReference type="NCBIfam" id="TIGR01070">
    <property type="entry name" value="mutS1"/>
    <property type="match status" value="1"/>
</dbReference>
<dbReference type="Pfam" id="PF05192">
    <property type="entry name" value="MutS_III"/>
    <property type="match status" value="1"/>
</dbReference>
<dbReference type="SUPFAM" id="SSF52540">
    <property type="entry name" value="P-loop containing nucleoside triphosphate hydrolases"/>
    <property type="match status" value="1"/>
</dbReference>
<evidence type="ECO:0000256" key="1">
    <source>
        <dbReference type="ARBA" id="ARBA00006271"/>
    </source>
</evidence>
<dbReference type="Gene3D" id="3.30.420.110">
    <property type="entry name" value="MutS, connector domain"/>
    <property type="match status" value="1"/>
</dbReference>
<accession>A0A6M4H537</accession>
<feature type="binding site" evidence="9">
    <location>
        <begin position="604"/>
        <end position="611"/>
    </location>
    <ligand>
        <name>ATP</name>
        <dbReference type="ChEBI" id="CHEBI:30616"/>
    </ligand>
</feature>
<keyword evidence="13" id="KW-1185">Reference proteome</keyword>
<evidence type="ECO:0000256" key="2">
    <source>
        <dbReference type="ARBA" id="ARBA00021982"/>
    </source>
</evidence>
<evidence type="ECO:0000256" key="9">
    <source>
        <dbReference type="HAMAP-Rule" id="MF_00096"/>
    </source>
</evidence>
<dbReference type="FunFam" id="1.10.1420.10:FF:000001">
    <property type="entry name" value="DNA mismatch repair protein MutS"/>
    <property type="match status" value="1"/>
</dbReference>
<dbReference type="Pfam" id="PF00488">
    <property type="entry name" value="MutS_V"/>
    <property type="match status" value="1"/>
</dbReference>
<dbReference type="SUPFAM" id="SSF53150">
    <property type="entry name" value="DNA repair protein MutS, domain II"/>
    <property type="match status" value="1"/>
</dbReference>
<dbReference type="SUPFAM" id="SSF55271">
    <property type="entry name" value="DNA repair protein MutS, domain I"/>
    <property type="match status" value="1"/>
</dbReference>
<proteinExistence type="inferred from homology"/>
<reference evidence="12 13" key="1">
    <citation type="submission" date="2020-04" db="EMBL/GenBank/DDBJ databases">
        <title>Usitatibacter rugosus gen. nov., sp. nov. and Usitatibacter palustris sp. nov., novel members of Usitatibacteraceae fam. nov. within the order Nitrosomonadales isolated from soil.</title>
        <authorList>
            <person name="Huber K.J."/>
            <person name="Neumann-Schaal M."/>
            <person name="Geppert A."/>
            <person name="Luckner M."/>
            <person name="Wanner G."/>
            <person name="Overmann J."/>
        </authorList>
    </citation>
    <scope>NUCLEOTIDE SEQUENCE [LARGE SCALE GENOMIC DNA]</scope>
    <source>
        <strain evidence="12 13">Swamp67</strain>
    </source>
</reference>
<dbReference type="PIRSF" id="PIRSF037677">
    <property type="entry name" value="DNA_mis_repair_Msh6"/>
    <property type="match status" value="1"/>
</dbReference>
<dbReference type="InParanoid" id="A0A6M4H537"/>
<dbReference type="NCBIfam" id="NF003810">
    <property type="entry name" value="PRK05399.1"/>
    <property type="match status" value="1"/>
</dbReference>
<comment type="similarity">
    <text evidence="1 9 10">Belongs to the DNA mismatch repair MutS family.</text>
</comment>
<dbReference type="RefSeq" id="WP_171165733.1">
    <property type="nucleotide sequence ID" value="NZ_CP053073.1"/>
</dbReference>
<dbReference type="InterPro" id="IPR016151">
    <property type="entry name" value="DNA_mismatch_repair_MutS_N"/>
</dbReference>
<evidence type="ECO:0000256" key="3">
    <source>
        <dbReference type="ARBA" id="ARBA00022741"/>
    </source>
</evidence>
<dbReference type="InterPro" id="IPR000432">
    <property type="entry name" value="DNA_mismatch_repair_MutS_C"/>
</dbReference>
<dbReference type="Pfam" id="PF05188">
    <property type="entry name" value="MutS_II"/>
    <property type="match status" value="1"/>
</dbReference>
<dbReference type="InterPro" id="IPR036678">
    <property type="entry name" value="MutS_con_dom_sf"/>
</dbReference>
<dbReference type="GO" id="GO:0005524">
    <property type="term" value="F:ATP binding"/>
    <property type="evidence" value="ECO:0007669"/>
    <property type="project" value="UniProtKB-UniRule"/>
</dbReference>
<evidence type="ECO:0000256" key="7">
    <source>
        <dbReference type="ARBA" id="ARBA00023204"/>
    </source>
</evidence>
<evidence type="ECO:0000256" key="8">
    <source>
        <dbReference type="ARBA" id="ARBA00024647"/>
    </source>
</evidence>
<dbReference type="FunFam" id="3.40.50.300:FF:000870">
    <property type="entry name" value="MutS protein homolog 4"/>
    <property type="match status" value="1"/>
</dbReference>
<evidence type="ECO:0000313" key="12">
    <source>
        <dbReference type="EMBL" id="QJR14392.1"/>
    </source>
</evidence>
<dbReference type="PANTHER" id="PTHR11361:SF34">
    <property type="entry name" value="DNA MISMATCH REPAIR PROTEIN MSH1, MITOCHONDRIAL"/>
    <property type="match status" value="1"/>
</dbReference>
<keyword evidence="4 9" id="KW-0227">DNA damage</keyword>
<dbReference type="SMART" id="SM00534">
    <property type="entry name" value="MUTSac"/>
    <property type="match status" value="1"/>
</dbReference>
<dbReference type="InterPro" id="IPR036187">
    <property type="entry name" value="DNA_mismatch_repair_MutS_sf"/>
</dbReference>
<dbReference type="KEGG" id="upl:DSM104440_01188"/>
<protein>
    <recommendedName>
        <fullName evidence="2 9">DNA mismatch repair protein MutS</fullName>
    </recommendedName>
</protein>
<organism evidence="12 13">
    <name type="scientific">Usitatibacter palustris</name>
    <dbReference type="NCBI Taxonomy" id="2732487"/>
    <lineage>
        <taxon>Bacteria</taxon>
        <taxon>Pseudomonadati</taxon>
        <taxon>Pseudomonadota</taxon>
        <taxon>Betaproteobacteria</taxon>
        <taxon>Nitrosomonadales</taxon>
        <taxon>Usitatibacteraceae</taxon>
        <taxon>Usitatibacter</taxon>
    </lineage>
</organism>
<dbReference type="EMBL" id="CP053073">
    <property type="protein sequence ID" value="QJR14392.1"/>
    <property type="molecule type" value="Genomic_DNA"/>
</dbReference>
<dbReference type="InterPro" id="IPR017261">
    <property type="entry name" value="DNA_mismatch_repair_MutS/MSH"/>
</dbReference>
<dbReference type="InterPro" id="IPR007695">
    <property type="entry name" value="DNA_mismatch_repair_MutS-lik_N"/>
</dbReference>
<dbReference type="GO" id="GO:0003684">
    <property type="term" value="F:damaged DNA binding"/>
    <property type="evidence" value="ECO:0007669"/>
    <property type="project" value="UniProtKB-UniRule"/>
</dbReference>
<evidence type="ECO:0000256" key="5">
    <source>
        <dbReference type="ARBA" id="ARBA00022840"/>
    </source>
</evidence>
<dbReference type="InterPro" id="IPR027417">
    <property type="entry name" value="P-loop_NTPase"/>
</dbReference>
<dbReference type="Pfam" id="PF05190">
    <property type="entry name" value="MutS_IV"/>
    <property type="match status" value="1"/>
</dbReference>
<evidence type="ECO:0000256" key="6">
    <source>
        <dbReference type="ARBA" id="ARBA00023125"/>
    </source>
</evidence>
<dbReference type="InterPro" id="IPR007696">
    <property type="entry name" value="DNA_mismatch_repair_MutS_core"/>
</dbReference>
<feature type="domain" description="DNA mismatch repair proteins mutS family" evidence="11">
    <location>
        <begin position="678"/>
        <end position="694"/>
    </location>
</feature>
<dbReference type="AlphaFoldDB" id="A0A6M4H537"/>
<gene>
    <name evidence="9 12" type="primary">mutS</name>
    <name evidence="12" type="ORF">DSM104440_01188</name>
</gene>
<dbReference type="SMART" id="SM00533">
    <property type="entry name" value="MUTSd"/>
    <property type="match status" value="1"/>
</dbReference>
<dbReference type="Gene3D" id="1.10.1420.10">
    <property type="match status" value="2"/>
</dbReference>
<dbReference type="Proteomes" id="UP000503096">
    <property type="component" value="Chromosome"/>
</dbReference>
<dbReference type="Gene3D" id="3.40.1170.10">
    <property type="entry name" value="DNA repair protein MutS, domain I"/>
    <property type="match status" value="1"/>
</dbReference>
<keyword evidence="5 9" id="KW-0067">ATP-binding</keyword>
<dbReference type="SUPFAM" id="SSF48334">
    <property type="entry name" value="DNA repair protein MutS, domain III"/>
    <property type="match status" value="1"/>
</dbReference>